<dbReference type="OrthoDB" id="621570at2"/>
<dbReference type="AlphaFoldDB" id="A0A5D0QQX5"/>
<keyword evidence="3" id="KW-0732">Signal</keyword>
<evidence type="ECO:0000313" key="9">
    <source>
        <dbReference type="Proteomes" id="UP000324358"/>
    </source>
</evidence>
<dbReference type="RefSeq" id="WP_066250251.1">
    <property type="nucleotide sequence ID" value="NZ_VSKL01000006.1"/>
</dbReference>
<dbReference type="CDD" id="cd08977">
    <property type="entry name" value="SusD"/>
    <property type="match status" value="1"/>
</dbReference>
<feature type="domain" description="SusD-like N-terminal" evidence="7">
    <location>
        <begin position="47"/>
        <end position="233"/>
    </location>
</feature>
<gene>
    <name evidence="8" type="ORF">ES675_13705</name>
</gene>
<keyword evidence="4" id="KW-0472">Membrane</keyword>
<dbReference type="Pfam" id="PF07980">
    <property type="entry name" value="SusD_RagB"/>
    <property type="match status" value="1"/>
</dbReference>
<reference evidence="8 9" key="1">
    <citation type="submission" date="2019-08" db="EMBL/GenBank/DDBJ databases">
        <title>Genomes of Antarctic Bizionia species.</title>
        <authorList>
            <person name="Bowman J.P."/>
        </authorList>
    </citation>
    <scope>NUCLEOTIDE SEQUENCE [LARGE SCALE GENOMIC DNA]</scope>
    <source>
        <strain evidence="8 9">APA-1</strain>
    </source>
</reference>
<dbReference type="InterPro" id="IPR012944">
    <property type="entry name" value="SusD_RagB_dom"/>
</dbReference>
<evidence type="ECO:0000259" key="6">
    <source>
        <dbReference type="Pfam" id="PF07980"/>
    </source>
</evidence>
<comment type="subcellular location">
    <subcellularLocation>
        <location evidence="1">Cell outer membrane</location>
    </subcellularLocation>
</comment>
<protein>
    <submittedName>
        <fullName evidence="8">RagB/SusD family nutrient uptake outer membrane protein</fullName>
    </submittedName>
</protein>
<dbReference type="GO" id="GO:0009279">
    <property type="term" value="C:cell outer membrane"/>
    <property type="evidence" value="ECO:0007669"/>
    <property type="project" value="UniProtKB-SubCell"/>
</dbReference>
<evidence type="ECO:0000256" key="2">
    <source>
        <dbReference type="ARBA" id="ARBA00006275"/>
    </source>
</evidence>
<keyword evidence="9" id="KW-1185">Reference proteome</keyword>
<comment type="similarity">
    <text evidence="2">Belongs to the SusD family.</text>
</comment>
<comment type="caution">
    <text evidence="8">The sequence shown here is derived from an EMBL/GenBank/DDBJ whole genome shotgun (WGS) entry which is preliminary data.</text>
</comment>
<dbReference type="EMBL" id="VSKL01000006">
    <property type="protein sequence ID" value="TYB71603.1"/>
    <property type="molecule type" value="Genomic_DNA"/>
</dbReference>
<evidence type="ECO:0000256" key="3">
    <source>
        <dbReference type="ARBA" id="ARBA00022729"/>
    </source>
</evidence>
<dbReference type="InterPro" id="IPR011990">
    <property type="entry name" value="TPR-like_helical_dom_sf"/>
</dbReference>
<organism evidence="8 9">
    <name type="scientific">Bizionia algoritergicola</name>
    <dbReference type="NCBI Taxonomy" id="291187"/>
    <lineage>
        <taxon>Bacteria</taxon>
        <taxon>Pseudomonadati</taxon>
        <taxon>Bacteroidota</taxon>
        <taxon>Flavobacteriia</taxon>
        <taxon>Flavobacteriales</taxon>
        <taxon>Flavobacteriaceae</taxon>
        <taxon>Bizionia</taxon>
    </lineage>
</organism>
<feature type="domain" description="RagB/SusD" evidence="6">
    <location>
        <begin position="326"/>
        <end position="466"/>
    </location>
</feature>
<sequence>MKLNLIYKNYFKALGLFSLLLVTTLFFNCEDFIDVDLPDSQLTGQTVFDDLTTAEAAVTEIYSKMANTTLVCGTSSGLSVLLGNYADEIQPYNTGLQEYDFFQNTLISSHPQVGTLWNGSYNLIYAANSIIEGLENSTGIPEPDKERLLGEALFVRAFVHFYLVQIFGEIPYIATTDYLANSTVSRMSLTDVYAAIITDLEAANISLQDTGLTPFRLRPSRAAVSTLLARVNLYSFNWEAAEMAASAVISGDNLTWVPALEDVFLKTSTGTIWQLMRNQPGLPTYDAENFIFTLSPPPNRALSSHLIDVFELGDLRKSVWTGHVVDGSEVWYYPYKYKQFVPEAESREYSIIFRLEELYLIRAEARAHLGDIEGAQTDINTIRNRAGLGNTTASTEQALIEAILHERRIEFFSELGHRFFDLKRTGFLDATLNPIKPGWNSTGRLWPIPDSELLLNPNLLPQNPGY</sequence>
<keyword evidence="5" id="KW-0998">Cell outer membrane</keyword>
<evidence type="ECO:0000259" key="7">
    <source>
        <dbReference type="Pfam" id="PF14322"/>
    </source>
</evidence>
<dbReference type="Gene3D" id="1.25.40.390">
    <property type="match status" value="1"/>
</dbReference>
<evidence type="ECO:0000256" key="4">
    <source>
        <dbReference type="ARBA" id="ARBA00023136"/>
    </source>
</evidence>
<evidence type="ECO:0000256" key="5">
    <source>
        <dbReference type="ARBA" id="ARBA00023237"/>
    </source>
</evidence>
<evidence type="ECO:0000256" key="1">
    <source>
        <dbReference type="ARBA" id="ARBA00004442"/>
    </source>
</evidence>
<proteinExistence type="inferred from homology"/>
<dbReference type="Pfam" id="PF14322">
    <property type="entry name" value="SusD-like_3"/>
    <property type="match status" value="1"/>
</dbReference>
<dbReference type="Proteomes" id="UP000324358">
    <property type="component" value="Unassembled WGS sequence"/>
</dbReference>
<accession>A0A5D0QQX5</accession>
<dbReference type="SUPFAM" id="SSF48452">
    <property type="entry name" value="TPR-like"/>
    <property type="match status" value="1"/>
</dbReference>
<evidence type="ECO:0000313" key="8">
    <source>
        <dbReference type="EMBL" id="TYB71603.1"/>
    </source>
</evidence>
<name>A0A5D0QQX5_9FLAO</name>
<dbReference type="InterPro" id="IPR033985">
    <property type="entry name" value="SusD-like_N"/>
</dbReference>